<evidence type="ECO:0000313" key="1">
    <source>
        <dbReference type="EMBL" id="KIA84569.1"/>
    </source>
</evidence>
<accession>A0ABR4ZV58</accession>
<organism evidence="1 2">
    <name type="scientific">Kaistella solincola</name>
    <dbReference type="NCBI Taxonomy" id="510955"/>
    <lineage>
        <taxon>Bacteria</taxon>
        <taxon>Pseudomonadati</taxon>
        <taxon>Bacteroidota</taxon>
        <taxon>Flavobacteriia</taxon>
        <taxon>Flavobacteriales</taxon>
        <taxon>Weeksellaceae</taxon>
        <taxon>Chryseobacterium group</taxon>
        <taxon>Kaistella</taxon>
    </lineage>
</organism>
<protein>
    <submittedName>
        <fullName evidence="1">Uncharacterized protein</fullName>
    </submittedName>
</protein>
<evidence type="ECO:0000313" key="2">
    <source>
        <dbReference type="Proteomes" id="UP000031275"/>
    </source>
</evidence>
<reference evidence="1 2" key="1">
    <citation type="submission" date="2014-10" db="EMBL/GenBank/DDBJ databases">
        <title>Kaistella solincola genome.</title>
        <authorList>
            <person name="Newman J.D."/>
        </authorList>
    </citation>
    <scope>NUCLEOTIDE SEQUENCE [LARGE SCALE GENOMIC DNA]</scope>
    <source>
        <strain evidence="1 2">DSM 22468</strain>
    </source>
</reference>
<dbReference type="EMBL" id="JSYK01000002">
    <property type="protein sequence ID" value="KIA84569.1"/>
    <property type="molecule type" value="Genomic_DNA"/>
</dbReference>
<dbReference type="Proteomes" id="UP000031275">
    <property type="component" value="Unassembled WGS sequence"/>
</dbReference>
<proteinExistence type="predicted"/>
<keyword evidence="2" id="KW-1185">Reference proteome</keyword>
<sequence>MKHTSAYFKTEKFGVLTANFLSFAKRLNQFGFHLIIKKSVILAANFFDLEKHLQQLRLKFKIKNSCF</sequence>
<name>A0ABR4ZV58_9FLAO</name>
<comment type="caution">
    <text evidence="1">The sequence shown here is derived from an EMBL/GenBank/DDBJ whole genome shotgun (WGS) entry which is preliminary data.</text>
</comment>
<gene>
    <name evidence="1" type="ORF">OA84_03405</name>
</gene>